<dbReference type="Gene3D" id="1.20.1250.20">
    <property type="entry name" value="MFS general substrate transporter like domains"/>
    <property type="match status" value="1"/>
</dbReference>
<feature type="transmembrane region" description="Helical" evidence="7">
    <location>
        <begin position="181"/>
        <end position="204"/>
    </location>
</feature>
<dbReference type="FunFam" id="1.20.1250.20:FF:000301">
    <property type="entry name" value="Protein ZINC INDUCED FACILITATOR-LIKE 1"/>
    <property type="match status" value="1"/>
</dbReference>
<dbReference type="InterPro" id="IPR011701">
    <property type="entry name" value="MFS"/>
</dbReference>
<evidence type="ECO:0000259" key="8">
    <source>
        <dbReference type="PROSITE" id="PS50850"/>
    </source>
</evidence>
<feature type="domain" description="Major facilitator superfamily (MFS) profile" evidence="8">
    <location>
        <begin position="53"/>
        <end position="492"/>
    </location>
</feature>
<accession>A0A0S3S9X8</accession>
<feature type="transmembrane region" description="Helical" evidence="7">
    <location>
        <begin position="336"/>
        <end position="355"/>
    </location>
</feature>
<reference evidence="9 10" key="1">
    <citation type="journal article" date="2015" name="Sci. Rep.">
        <title>The power of single molecule real-time sequencing technology in the de novo assembly of a eukaryotic genome.</title>
        <authorList>
            <person name="Sakai H."/>
            <person name="Naito K."/>
            <person name="Ogiso-Tanaka E."/>
            <person name="Takahashi Y."/>
            <person name="Iseki K."/>
            <person name="Muto C."/>
            <person name="Satou K."/>
            <person name="Teruya K."/>
            <person name="Shiroma A."/>
            <person name="Shimoji M."/>
            <person name="Hirano T."/>
            <person name="Itoh T."/>
            <person name="Kaga A."/>
            <person name="Tomooka N."/>
        </authorList>
    </citation>
    <scope>NUCLEOTIDE SEQUENCE [LARGE SCALE GENOMIC DNA]</scope>
    <source>
        <strain evidence="10">cv. Shumari</strain>
    </source>
</reference>
<dbReference type="Proteomes" id="UP000291084">
    <property type="component" value="Chromosome 6"/>
</dbReference>
<gene>
    <name evidence="9" type="primary">Vigan.06G058800</name>
    <name evidence="9" type="ORF">VIGAN_06058800</name>
</gene>
<evidence type="ECO:0000256" key="6">
    <source>
        <dbReference type="ARBA" id="ARBA00023136"/>
    </source>
</evidence>
<dbReference type="GO" id="GO:0009705">
    <property type="term" value="C:plant-type vacuole membrane"/>
    <property type="evidence" value="ECO:0007669"/>
    <property type="project" value="TreeGrafter"/>
</dbReference>
<feature type="transmembrane region" description="Helical" evidence="7">
    <location>
        <begin position="426"/>
        <end position="445"/>
    </location>
</feature>
<feature type="transmembrane region" description="Helical" evidence="7">
    <location>
        <begin position="398"/>
        <end position="414"/>
    </location>
</feature>
<evidence type="ECO:0000313" key="9">
    <source>
        <dbReference type="EMBL" id="BAT89597.1"/>
    </source>
</evidence>
<keyword evidence="3" id="KW-0813">Transport</keyword>
<comment type="similarity">
    <text evidence="2">Belongs to the major facilitator superfamily.</text>
</comment>
<evidence type="ECO:0000256" key="2">
    <source>
        <dbReference type="ARBA" id="ARBA00008335"/>
    </source>
</evidence>
<keyword evidence="5 7" id="KW-1133">Transmembrane helix</keyword>
<dbReference type="CDD" id="cd17330">
    <property type="entry name" value="MFS_SLC46_TetA_like"/>
    <property type="match status" value="1"/>
</dbReference>
<feature type="transmembrane region" description="Helical" evidence="7">
    <location>
        <begin position="286"/>
        <end position="305"/>
    </location>
</feature>
<dbReference type="PANTHER" id="PTHR23504:SF114">
    <property type="entry name" value="PROTEIN ZINC INDUCED FACILITATOR-LIKE 1"/>
    <property type="match status" value="1"/>
</dbReference>
<dbReference type="GO" id="GO:0022821">
    <property type="term" value="F:solute:potassium antiporter activity"/>
    <property type="evidence" value="ECO:0007669"/>
    <property type="project" value="TreeGrafter"/>
</dbReference>
<dbReference type="InterPro" id="IPR020846">
    <property type="entry name" value="MFS_dom"/>
</dbReference>
<dbReference type="PANTHER" id="PTHR23504">
    <property type="entry name" value="MAJOR FACILITATOR SUPERFAMILY DOMAIN-CONTAINING PROTEIN 10"/>
    <property type="match status" value="1"/>
</dbReference>
<comment type="subcellular location">
    <subcellularLocation>
        <location evidence="1">Membrane</location>
        <topology evidence="1">Multi-pass membrane protein</topology>
    </subcellularLocation>
</comment>
<proteinExistence type="inferred from homology"/>
<feature type="transmembrane region" description="Helical" evidence="7">
    <location>
        <begin position="54"/>
        <end position="79"/>
    </location>
</feature>
<dbReference type="Pfam" id="PF07690">
    <property type="entry name" value="MFS_1"/>
    <property type="match status" value="1"/>
</dbReference>
<evidence type="ECO:0000256" key="5">
    <source>
        <dbReference type="ARBA" id="ARBA00022989"/>
    </source>
</evidence>
<dbReference type="PROSITE" id="PS50850">
    <property type="entry name" value="MFS"/>
    <property type="match status" value="1"/>
</dbReference>
<dbReference type="OrthoDB" id="10262656at2759"/>
<keyword evidence="6 7" id="KW-0472">Membrane</keyword>
<feature type="transmembrane region" description="Helical" evidence="7">
    <location>
        <begin position="465"/>
        <end position="485"/>
    </location>
</feature>
<dbReference type="InterPro" id="IPR036259">
    <property type="entry name" value="MFS_trans_sf"/>
</dbReference>
<evidence type="ECO:0000256" key="1">
    <source>
        <dbReference type="ARBA" id="ARBA00004141"/>
    </source>
</evidence>
<keyword evidence="4 7" id="KW-0812">Transmembrane</keyword>
<sequence>MLSSRKEGCLRNMEEEKGKQPLLERKKYYENCPGCKVDQAKELSEGQGVPITKLFIMWMVALSAALPISSLFPFLYFMVRDFNIAKTEADISTYAGYVGSVFMLGRCLTSFLWGIIADRFGRKPAILIGVTSVVVFNTLFGLSTSFWMAIITRFLLGSFNGYLGPVRAYAAELFREEHQAIGLSTVSSAWGIGLIIGPSLGGYLAQPVEKYPNIFPRDSFWDKFPYFLPNLITSAFAFVVAIGCIWIPETLHNHNSSNESTEYAEALENGSDATDNEKITKKNENLFLNWPLMSSVIAYCVFSLHDIAYQEIFSLWAVSPPKLGGLNFTTNDVGNILSVSGLALIIYQLALYPSVQRASGAIGSARISALLTIPLLQSYPFIALFSGLALFIGLSTASMLKSIFSITIVTGLFLQQNRVVEQHQRGTANGIAMTGMSLFKAIGPASGGAVLTWSQKRMDSSFLPGTHMVFFVLNIAEAVGLLMIFKPFLGEKKKPDQLQ</sequence>
<dbReference type="GO" id="GO:0090333">
    <property type="term" value="P:regulation of stomatal closure"/>
    <property type="evidence" value="ECO:0007669"/>
    <property type="project" value="TreeGrafter"/>
</dbReference>
<dbReference type="EMBL" id="AP015039">
    <property type="protein sequence ID" value="BAT89597.1"/>
    <property type="molecule type" value="Genomic_DNA"/>
</dbReference>
<dbReference type="GO" id="GO:0005886">
    <property type="term" value="C:plasma membrane"/>
    <property type="evidence" value="ECO:0007669"/>
    <property type="project" value="TreeGrafter"/>
</dbReference>
<name>A0A0S3S9X8_PHAAN</name>
<evidence type="ECO:0000256" key="3">
    <source>
        <dbReference type="ARBA" id="ARBA00022448"/>
    </source>
</evidence>
<dbReference type="AlphaFoldDB" id="A0A0S3S9X8"/>
<dbReference type="SUPFAM" id="SSF103473">
    <property type="entry name" value="MFS general substrate transporter"/>
    <property type="match status" value="1"/>
</dbReference>
<organism evidence="9 10">
    <name type="scientific">Vigna angularis var. angularis</name>
    <dbReference type="NCBI Taxonomy" id="157739"/>
    <lineage>
        <taxon>Eukaryota</taxon>
        <taxon>Viridiplantae</taxon>
        <taxon>Streptophyta</taxon>
        <taxon>Embryophyta</taxon>
        <taxon>Tracheophyta</taxon>
        <taxon>Spermatophyta</taxon>
        <taxon>Magnoliopsida</taxon>
        <taxon>eudicotyledons</taxon>
        <taxon>Gunneridae</taxon>
        <taxon>Pentapetalae</taxon>
        <taxon>rosids</taxon>
        <taxon>fabids</taxon>
        <taxon>Fabales</taxon>
        <taxon>Fabaceae</taxon>
        <taxon>Papilionoideae</taxon>
        <taxon>50 kb inversion clade</taxon>
        <taxon>NPAAA clade</taxon>
        <taxon>indigoferoid/millettioid clade</taxon>
        <taxon>Phaseoleae</taxon>
        <taxon>Vigna</taxon>
    </lineage>
</organism>
<feature type="transmembrane region" description="Helical" evidence="7">
    <location>
        <begin position="91"/>
        <end position="113"/>
    </location>
</feature>
<feature type="transmembrane region" description="Helical" evidence="7">
    <location>
        <begin position="224"/>
        <end position="247"/>
    </location>
</feature>
<evidence type="ECO:0000256" key="4">
    <source>
        <dbReference type="ARBA" id="ARBA00022692"/>
    </source>
</evidence>
<keyword evidence="10" id="KW-1185">Reference proteome</keyword>
<feature type="transmembrane region" description="Helical" evidence="7">
    <location>
        <begin position="367"/>
        <end position="392"/>
    </location>
</feature>
<evidence type="ECO:0000256" key="7">
    <source>
        <dbReference type="SAM" id="Phobius"/>
    </source>
</evidence>
<feature type="transmembrane region" description="Helical" evidence="7">
    <location>
        <begin position="125"/>
        <end position="144"/>
    </location>
</feature>
<protein>
    <recommendedName>
        <fullName evidence="8">Major facilitator superfamily (MFS) profile domain-containing protein</fullName>
    </recommendedName>
</protein>
<evidence type="ECO:0000313" key="10">
    <source>
        <dbReference type="Proteomes" id="UP000291084"/>
    </source>
</evidence>